<feature type="transmembrane region" description="Helical" evidence="1">
    <location>
        <begin position="91"/>
        <end position="114"/>
    </location>
</feature>
<accession>A0A0G1SGE8</accession>
<feature type="transmembrane region" description="Helical" evidence="1">
    <location>
        <begin position="54"/>
        <end position="79"/>
    </location>
</feature>
<dbReference type="Pfam" id="PF00696">
    <property type="entry name" value="AA_kinase"/>
    <property type="match status" value="1"/>
</dbReference>
<dbReference type="Gene3D" id="3.40.1160.10">
    <property type="entry name" value="Acetylglutamate kinase-like"/>
    <property type="match status" value="1"/>
</dbReference>
<dbReference type="Pfam" id="PF04020">
    <property type="entry name" value="Phage_holin_4_2"/>
    <property type="match status" value="1"/>
</dbReference>
<dbReference type="AlphaFoldDB" id="A0A0G1SGE8"/>
<dbReference type="InterPro" id="IPR007165">
    <property type="entry name" value="Phage_holin_4_2"/>
</dbReference>
<feature type="domain" description="Aspartate/glutamate/uridylate kinase" evidence="2">
    <location>
        <begin position="111"/>
        <end position="313"/>
    </location>
</feature>
<evidence type="ECO:0000259" key="2">
    <source>
        <dbReference type="Pfam" id="PF00696"/>
    </source>
</evidence>
<dbReference type="NCBIfam" id="TIGR02076">
    <property type="entry name" value="pyrH_arch"/>
    <property type="match status" value="1"/>
</dbReference>
<sequence length="336" mass="36858">MMTTFLFRWIINAIAFMAIAMIVPGFEVTSFGYALLAAFILGLVNAFVRPLLFILTLPVTIITLGLFVFVLNAFMLWIVSSVIDGFDVRGFVPALLAAMLLWLVGWGTNVVIVLSIGGSLVVPPEGIDVLFLKSLRTLLLHEIKKGKKFAVVVGGGSVCRKYQQAAGEIGTLTRDDLDWLGIHATRLNGHLLRTIFRGIAHPRVFKNPHQVPQKSAYPLLVAAGWKPGWSTDYVAVCLAKRLGASQVFNFSNIDYVYTADPRKDPSAKALPEMTWKEYQALIGGEWKPGMNAPFDPIASRLAARAGIEVAILNGKNIANVKACFQRKKFVGTRIAL</sequence>
<dbReference type="InterPro" id="IPR001048">
    <property type="entry name" value="Asp/Glu/Uridylate_kinase"/>
</dbReference>
<protein>
    <submittedName>
        <fullName evidence="3">Aspartate/glutamate/uridylate kinase</fullName>
    </submittedName>
</protein>
<proteinExistence type="predicted"/>
<gene>
    <name evidence="3" type="ORF">UX57_C0006G0043</name>
</gene>
<dbReference type="EMBL" id="LCMS01000006">
    <property type="protein sequence ID" value="KKU41133.1"/>
    <property type="molecule type" value="Genomic_DNA"/>
</dbReference>
<keyword evidence="1" id="KW-1133">Transmembrane helix</keyword>
<dbReference type="InterPro" id="IPR036393">
    <property type="entry name" value="AceGlu_kinase-like_sf"/>
</dbReference>
<name>A0A0G1SGE8_9BACT</name>
<dbReference type="InterPro" id="IPR011818">
    <property type="entry name" value="Uridylate_kinase_arch/spir"/>
</dbReference>
<dbReference type="STRING" id="1618994.UX57_C0006G0043"/>
<keyword evidence="3" id="KW-0808">Transferase</keyword>
<dbReference type="Proteomes" id="UP000034795">
    <property type="component" value="Unassembled WGS sequence"/>
</dbReference>
<dbReference type="PANTHER" id="PTHR37309">
    <property type="entry name" value="SLR0284 PROTEIN"/>
    <property type="match status" value="1"/>
</dbReference>
<evidence type="ECO:0000313" key="3">
    <source>
        <dbReference type="EMBL" id="KKU41133.1"/>
    </source>
</evidence>
<reference evidence="3 4" key="1">
    <citation type="journal article" date="2015" name="Nature">
        <title>rRNA introns, odd ribosomes, and small enigmatic genomes across a large radiation of phyla.</title>
        <authorList>
            <person name="Brown C.T."/>
            <person name="Hug L.A."/>
            <person name="Thomas B.C."/>
            <person name="Sharon I."/>
            <person name="Castelle C.J."/>
            <person name="Singh A."/>
            <person name="Wilkins M.J."/>
            <person name="Williams K.H."/>
            <person name="Banfield J.F."/>
        </authorList>
    </citation>
    <scope>NUCLEOTIDE SEQUENCE [LARGE SCALE GENOMIC DNA]</scope>
</reference>
<evidence type="ECO:0000256" key="1">
    <source>
        <dbReference type="SAM" id="Phobius"/>
    </source>
</evidence>
<keyword evidence="1" id="KW-0472">Membrane</keyword>
<organism evidence="3 4">
    <name type="scientific">Candidatus Uhrbacteria bacterium GW2011_GWE2_46_68</name>
    <dbReference type="NCBI Taxonomy" id="1618994"/>
    <lineage>
        <taxon>Bacteria</taxon>
        <taxon>Candidatus Uhriibacteriota</taxon>
    </lineage>
</organism>
<evidence type="ECO:0000313" key="4">
    <source>
        <dbReference type="Proteomes" id="UP000034795"/>
    </source>
</evidence>
<feature type="transmembrane region" description="Helical" evidence="1">
    <location>
        <begin position="6"/>
        <end position="23"/>
    </location>
</feature>
<keyword evidence="1" id="KW-0812">Transmembrane</keyword>
<dbReference type="GO" id="GO:0033862">
    <property type="term" value="F:UMP kinase activity"/>
    <property type="evidence" value="ECO:0007669"/>
    <property type="project" value="InterPro"/>
</dbReference>
<dbReference type="PANTHER" id="PTHR37309:SF1">
    <property type="entry name" value="SLR0284 PROTEIN"/>
    <property type="match status" value="1"/>
</dbReference>
<comment type="caution">
    <text evidence="3">The sequence shown here is derived from an EMBL/GenBank/DDBJ whole genome shotgun (WGS) entry which is preliminary data.</text>
</comment>
<dbReference type="GO" id="GO:0006221">
    <property type="term" value="P:pyrimidine nucleotide biosynthetic process"/>
    <property type="evidence" value="ECO:0007669"/>
    <property type="project" value="InterPro"/>
</dbReference>
<dbReference type="SUPFAM" id="SSF53633">
    <property type="entry name" value="Carbamate kinase-like"/>
    <property type="match status" value="1"/>
</dbReference>
<keyword evidence="3" id="KW-0418">Kinase</keyword>
<feature type="transmembrane region" description="Helical" evidence="1">
    <location>
        <begin position="30"/>
        <end position="48"/>
    </location>
</feature>